<name>B9SN11_RICCO</name>
<dbReference type="AlphaFoldDB" id="B9SN11"/>
<organism evidence="2 3">
    <name type="scientific">Ricinus communis</name>
    <name type="common">Castor bean</name>
    <dbReference type="NCBI Taxonomy" id="3988"/>
    <lineage>
        <taxon>Eukaryota</taxon>
        <taxon>Viridiplantae</taxon>
        <taxon>Streptophyta</taxon>
        <taxon>Embryophyta</taxon>
        <taxon>Tracheophyta</taxon>
        <taxon>Spermatophyta</taxon>
        <taxon>Magnoliopsida</taxon>
        <taxon>eudicotyledons</taxon>
        <taxon>Gunneridae</taxon>
        <taxon>Pentapetalae</taxon>
        <taxon>rosids</taxon>
        <taxon>fabids</taxon>
        <taxon>Malpighiales</taxon>
        <taxon>Euphorbiaceae</taxon>
        <taxon>Acalyphoideae</taxon>
        <taxon>Acalypheae</taxon>
        <taxon>Ricinus</taxon>
    </lineage>
</organism>
<dbReference type="Proteomes" id="UP000008311">
    <property type="component" value="Unassembled WGS sequence"/>
</dbReference>
<evidence type="ECO:0000313" key="2">
    <source>
        <dbReference type="EMBL" id="EEF35005.1"/>
    </source>
</evidence>
<reference evidence="3" key="1">
    <citation type="journal article" date="2010" name="Nat. Biotechnol.">
        <title>Draft genome sequence of the oilseed species Ricinus communis.</title>
        <authorList>
            <person name="Chan A.P."/>
            <person name="Crabtree J."/>
            <person name="Zhao Q."/>
            <person name="Lorenzi H."/>
            <person name="Orvis J."/>
            <person name="Puiu D."/>
            <person name="Melake-Berhan A."/>
            <person name="Jones K.M."/>
            <person name="Redman J."/>
            <person name="Chen G."/>
            <person name="Cahoon E.B."/>
            <person name="Gedil M."/>
            <person name="Stanke M."/>
            <person name="Haas B.J."/>
            <person name="Wortman J.R."/>
            <person name="Fraser-Liggett C.M."/>
            <person name="Ravel J."/>
            <person name="Rabinowicz P.D."/>
        </authorList>
    </citation>
    <scope>NUCLEOTIDE SEQUENCE [LARGE SCALE GENOMIC DNA]</scope>
    <source>
        <strain evidence="3">cv. Hale</strain>
    </source>
</reference>
<protein>
    <submittedName>
        <fullName evidence="2">Uncharacterized protein</fullName>
    </submittedName>
</protein>
<dbReference type="EMBL" id="EQ974040">
    <property type="protein sequence ID" value="EEF35005.1"/>
    <property type="molecule type" value="Genomic_DNA"/>
</dbReference>
<feature type="compositionally biased region" description="Basic and acidic residues" evidence="1">
    <location>
        <begin position="1"/>
        <end position="14"/>
    </location>
</feature>
<sequence>MKVENTDSKKGDMRKIKRKGNRHSVEIVPVPKPLEPQTSNSKPIDISLSKI</sequence>
<feature type="region of interest" description="Disordered" evidence="1">
    <location>
        <begin position="1"/>
        <end position="51"/>
    </location>
</feature>
<accession>B9SN11</accession>
<evidence type="ECO:0000256" key="1">
    <source>
        <dbReference type="SAM" id="MobiDB-lite"/>
    </source>
</evidence>
<dbReference type="InParanoid" id="B9SN11"/>
<gene>
    <name evidence="2" type="ORF">RCOM_0869360</name>
</gene>
<proteinExistence type="predicted"/>
<evidence type="ECO:0000313" key="3">
    <source>
        <dbReference type="Proteomes" id="UP000008311"/>
    </source>
</evidence>
<keyword evidence="3" id="KW-1185">Reference proteome</keyword>